<dbReference type="Gene3D" id="3.10.310.50">
    <property type="match status" value="1"/>
</dbReference>
<dbReference type="PANTHER" id="PTHR30373:SF2">
    <property type="entry name" value="UPF0603 PROTEIN YGCG"/>
    <property type="match status" value="1"/>
</dbReference>
<dbReference type="RefSeq" id="WP_136357216.1">
    <property type="nucleotide sequence ID" value="NZ_SSNY01000005.1"/>
</dbReference>
<dbReference type="EMBL" id="SSNY01000005">
    <property type="protein sequence ID" value="THF57599.1"/>
    <property type="molecule type" value="Genomic_DNA"/>
</dbReference>
<evidence type="ECO:0000313" key="4">
    <source>
        <dbReference type="EMBL" id="THF57599.1"/>
    </source>
</evidence>
<proteinExistence type="predicted"/>
<feature type="transmembrane region" description="Helical" evidence="2">
    <location>
        <begin position="233"/>
        <end position="259"/>
    </location>
</feature>
<keyword evidence="5" id="KW-1185">Reference proteome</keyword>
<accession>A0ABY2Q8A9</accession>
<sequence length="326" mass="34607">MFARIGASRSLPLEGRVPSEARREGSPRQCRRFFFVLAWWRRPLPSATRPPSPREGGVLALLLALFLIFPAFAAELPKLTGRVVDDAGMIDAATEASLTEKLADFEKKGSDQIVVATVPSLGGDDIESYANKLFRAWGLGQAGENNGVLLLISRDDRKMRIEVGYGLEGTLTDLHSKLIIENDLVPAFRAGDYSGGISKAVDDLVMVLEGNPEELEARGKRNQQESPIDPDTVIFFIFLAIWATIFFGGMAMAILPPIFGTKIGPGRYRWLGMTFDQRRRSSSSGGSWTSGGGGWSSGGGGGWSSGGGGFSGGGGSSGGGGASGGW</sequence>
<keyword evidence="2" id="KW-1133">Transmembrane helix</keyword>
<dbReference type="InterPro" id="IPR007621">
    <property type="entry name" value="TPM_dom"/>
</dbReference>
<name>A0ABY2Q8A9_9HYPH</name>
<dbReference type="Pfam" id="PF04536">
    <property type="entry name" value="TPM_phosphatase"/>
    <property type="match status" value="1"/>
</dbReference>
<evidence type="ECO:0000259" key="3">
    <source>
        <dbReference type="Pfam" id="PF04536"/>
    </source>
</evidence>
<feature type="region of interest" description="Disordered" evidence="1">
    <location>
        <begin position="279"/>
        <end position="326"/>
    </location>
</feature>
<feature type="domain" description="TPM" evidence="3">
    <location>
        <begin position="83"/>
        <end position="205"/>
    </location>
</feature>
<gene>
    <name evidence="4" type="ORF">E6C48_10880</name>
</gene>
<feature type="compositionally biased region" description="Gly residues" evidence="1">
    <location>
        <begin position="288"/>
        <end position="326"/>
    </location>
</feature>
<reference evidence="4 5" key="1">
    <citation type="submission" date="2019-04" db="EMBL/GenBank/DDBJ databases">
        <title>Mesorhizobium composti sp. nov., isolated from compost.</title>
        <authorList>
            <person name="Lin S.-Y."/>
            <person name="Hameed A."/>
            <person name="Hsieh Y.-T."/>
            <person name="Young C.-C."/>
        </authorList>
    </citation>
    <scope>NUCLEOTIDE SEQUENCE [LARGE SCALE GENOMIC DNA]</scope>
    <source>
        <strain evidence="4 5">CC-YTH430</strain>
    </source>
</reference>
<protein>
    <submittedName>
        <fullName evidence="4">YgcG family protein</fullName>
    </submittedName>
</protein>
<dbReference type="PANTHER" id="PTHR30373">
    <property type="entry name" value="UPF0603 PROTEIN YGCG"/>
    <property type="match status" value="1"/>
</dbReference>
<dbReference type="Proteomes" id="UP000306441">
    <property type="component" value="Unassembled WGS sequence"/>
</dbReference>
<organism evidence="4 5">
    <name type="scientific">Ollibium composti</name>
    <dbReference type="NCBI Taxonomy" id="2675109"/>
    <lineage>
        <taxon>Bacteria</taxon>
        <taxon>Pseudomonadati</taxon>
        <taxon>Pseudomonadota</taxon>
        <taxon>Alphaproteobacteria</taxon>
        <taxon>Hyphomicrobiales</taxon>
        <taxon>Phyllobacteriaceae</taxon>
        <taxon>Ollibium</taxon>
    </lineage>
</organism>
<comment type="caution">
    <text evidence="4">The sequence shown here is derived from an EMBL/GenBank/DDBJ whole genome shotgun (WGS) entry which is preliminary data.</text>
</comment>
<evidence type="ECO:0000256" key="2">
    <source>
        <dbReference type="SAM" id="Phobius"/>
    </source>
</evidence>
<keyword evidence="2" id="KW-0812">Transmembrane</keyword>
<keyword evidence="2" id="KW-0472">Membrane</keyword>
<evidence type="ECO:0000313" key="5">
    <source>
        <dbReference type="Proteomes" id="UP000306441"/>
    </source>
</evidence>
<evidence type="ECO:0000256" key="1">
    <source>
        <dbReference type="SAM" id="MobiDB-lite"/>
    </source>
</evidence>